<dbReference type="InterPro" id="IPR023296">
    <property type="entry name" value="Glyco_hydro_beta-prop_sf"/>
</dbReference>
<dbReference type="InterPro" id="IPR018053">
    <property type="entry name" value="Glyco_hydro_32_AS"/>
</dbReference>
<evidence type="ECO:0000313" key="7">
    <source>
        <dbReference type="EMBL" id="MCO5725153.1"/>
    </source>
</evidence>
<dbReference type="InterPro" id="IPR001362">
    <property type="entry name" value="Glyco_hydro_32"/>
</dbReference>
<dbReference type="EMBL" id="JAMXIB010000007">
    <property type="protein sequence ID" value="MCO5725153.1"/>
    <property type="molecule type" value="Genomic_DNA"/>
</dbReference>
<keyword evidence="2 4" id="KW-0378">Hydrolase</keyword>
<dbReference type="Pfam" id="PF08244">
    <property type="entry name" value="Glyco_hydro_32C"/>
    <property type="match status" value="1"/>
</dbReference>
<dbReference type="Gene3D" id="2.60.120.560">
    <property type="entry name" value="Exo-inulinase, domain 1"/>
    <property type="match status" value="1"/>
</dbReference>
<evidence type="ECO:0000259" key="5">
    <source>
        <dbReference type="Pfam" id="PF00251"/>
    </source>
</evidence>
<dbReference type="InterPro" id="IPR013189">
    <property type="entry name" value="Glyco_hydro_32_C"/>
</dbReference>
<dbReference type="PANTHER" id="PTHR42800:SF1">
    <property type="entry name" value="EXOINULINASE INUD (AFU_ORTHOLOGUE AFUA_5G00480)"/>
    <property type="match status" value="1"/>
</dbReference>
<dbReference type="Proteomes" id="UP001206312">
    <property type="component" value="Unassembled WGS sequence"/>
</dbReference>
<keyword evidence="3 4" id="KW-0326">Glycosidase</keyword>
<protein>
    <submittedName>
        <fullName evidence="7">Glycoside hydrolase family 32 protein</fullName>
    </submittedName>
</protein>
<dbReference type="PANTHER" id="PTHR42800">
    <property type="entry name" value="EXOINULINASE INUD (AFU_ORTHOLOGUE AFUA_5G00480)"/>
    <property type="match status" value="1"/>
</dbReference>
<accession>A0ABT1B0P1</accession>
<dbReference type="PROSITE" id="PS00609">
    <property type="entry name" value="GLYCOSYL_HYDROL_F32"/>
    <property type="match status" value="1"/>
</dbReference>
<dbReference type="PROSITE" id="PS51257">
    <property type="entry name" value="PROKAR_LIPOPROTEIN"/>
    <property type="match status" value="1"/>
</dbReference>
<evidence type="ECO:0000256" key="2">
    <source>
        <dbReference type="ARBA" id="ARBA00022801"/>
    </source>
</evidence>
<dbReference type="SUPFAM" id="SSF75005">
    <property type="entry name" value="Arabinanase/levansucrase/invertase"/>
    <property type="match status" value="1"/>
</dbReference>
<evidence type="ECO:0000256" key="3">
    <source>
        <dbReference type="ARBA" id="ARBA00023295"/>
    </source>
</evidence>
<dbReference type="CDD" id="cd18622">
    <property type="entry name" value="GH32_Inu-like"/>
    <property type="match status" value="1"/>
</dbReference>
<comment type="similarity">
    <text evidence="1 4">Belongs to the glycosyl hydrolase 32 family.</text>
</comment>
<dbReference type="Gene3D" id="2.115.10.20">
    <property type="entry name" value="Glycosyl hydrolase domain, family 43"/>
    <property type="match status" value="1"/>
</dbReference>
<comment type="caution">
    <text evidence="7">The sequence shown here is derived from an EMBL/GenBank/DDBJ whole genome shotgun (WGS) entry which is preliminary data.</text>
</comment>
<evidence type="ECO:0000313" key="8">
    <source>
        <dbReference type="Proteomes" id="UP001206312"/>
    </source>
</evidence>
<organism evidence="7 8">
    <name type="scientific">Robiginitalea marina</name>
    <dbReference type="NCBI Taxonomy" id="2954105"/>
    <lineage>
        <taxon>Bacteria</taxon>
        <taxon>Pseudomonadati</taxon>
        <taxon>Bacteroidota</taxon>
        <taxon>Flavobacteriia</taxon>
        <taxon>Flavobacteriales</taxon>
        <taxon>Flavobacteriaceae</taxon>
        <taxon>Robiginitalea</taxon>
    </lineage>
</organism>
<feature type="domain" description="Glycosyl hydrolase family 32 N-terminal" evidence="5">
    <location>
        <begin position="46"/>
        <end position="351"/>
    </location>
</feature>
<gene>
    <name evidence="7" type="ORF">NG653_09825</name>
</gene>
<dbReference type="Pfam" id="PF00251">
    <property type="entry name" value="Glyco_hydro_32N"/>
    <property type="match status" value="1"/>
</dbReference>
<dbReference type="SMART" id="SM00640">
    <property type="entry name" value="Glyco_32"/>
    <property type="match status" value="1"/>
</dbReference>
<dbReference type="InterPro" id="IPR013320">
    <property type="entry name" value="ConA-like_dom_sf"/>
</dbReference>
<dbReference type="GO" id="GO:0016787">
    <property type="term" value="F:hydrolase activity"/>
    <property type="evidence" value="ECO:0007669"/>
    <property type="project" value="UniProtKB-KW"/>
</dbReference>
<name>A0ABT1B0P1_9FLAO</name>
<dbReference type="SUPFAM" id="SSF49899">
    <property type="entry name" value="Concanavalin A-like lectins/glucanases"/>
    <property type="match status" value="1"/>
</dbReference>
<evidence type="ECO:0000259" key="6">
    <source>
        <dbReference type="Pfam" id="PF08244"/>
    </source>
</evidence>
<proteinExistence type="inferred from homology"/>
<dbReference type="InterPro" id="IPR013148">
    <property type="entry name" value="Glyco_hydro_32_N"/>
</dbReference>
<sequence length="527" mass="59138">MHFNRILLLVICFASLLACKGEKPEPSLIETGKPRAYGEPHRPRFHFTPPAQWMNDPNGMFYLNGEYHLSYQYYPDSTVWGPMHWGHAVSKDLVRWEHLPIALYPDSLGYIFSGSAVVDHDNTSGLAAGDTPVVVAAFTHHDPVGEQAGANDFQKQSLAFSPDGGRTWTKYAGNPVLANETGIRDFRDPKLIWHEPTGKWIMALAVYDRVQFYASPDLKQWTYLSEFGIPGDTRLWECPDLFPLLDPETGETRWVLLVSIQQDAPNGGTATSYFIGDFDGTRFLADPDRQQWLDWGTDNYAFVTWDNAPVSPDRRIGIGWMSNWQYAQQVPTEAWRSAMTVPRVLSLRREGEGYFLASAPIGALESLRAEETRLGRRVIIGEQEIQGSFSPDRCELLLQTDLERTTASLFGITLTNPGGDRLIIGLDRENGQVWVDRRNSGPKGFSDAFFVGPHSAPLDFGEATMDLRLLLDVASLELFAGEGKLNFTEVFFPSSPFQTLTVWAQDGEWVLSDGRVYSLGGIWEEAQ</sequence>
<evidence type="ECO:0000256" key="4">
    <source>
        <dbReference type="RuleBase" id="RU362110"/>
    </source>
</evidence>
<evidence type="ECO:0000256" key="1">
    <source>
        <dbReference type="ARBA" id="ARBA00009902"/>
    </source>
</evidence>
<dbReference type="RefSeq" id="WP_252741531.1">
    <property type="nucleotide sequence ID" value="NZ_JAMXIB010000007.1"/>
</dbReference>
<keyword evidence="8" id="KW-1185">Reference proteome</keyword>
<reference evidence="7 8" key="1">
    <citation type="submission" date="2022-06" db="EMBL/GenBank/DDBJ databases">
        <authorList>
            <person name="Xuan X."/>
        </authorList>
    </citation>
    <scope>NUCLEOTIDE SEQUENCE [LARGE SCALE GENOMIC DNA]</scope>
    <source>
        <strain evidence="7 8">2V75</strain>
    </source>
</reference>
<feature type="domain" description="Glycosyl hydrolase family 32 C-terminal" evidence="6">
    <location>
        <begin position="365"/>
        <end position="516"/>
    </location>
</feature>